<evidence type="ECO:0000313" key="2">
    <source>
        <dbReference type="EMBL" id="GFR92769.1"/>
    </source>
</evidence>
<comment type="caution">
    <text evidence="2">The sequence shown here is derived from an EMBL/GenBank/DDBJ whole genome shotgun (WGS) entry which is preliminary data.</text>
</comment>
<sequence length="143" mass="16598">MDHDPPFPWTHEAPVLKSTPSDEAGTKRRCLLCWSWDLEKQNPQKVTVTALLQRLHRICLEYTTIFLTWDLEKQNPQKVTVTALLKRLHRICLEYTTIVLTWDLEKTKSTESNSNNALLCYSTFVVLAFPLVSHPHQPLSQLE</sequence>
<evidence type="ECO:0000256" key="1">
    <source>
        <dbReference type="SAM" id="MobiDB-lite"/>
    </source>
</evidence>
<dbReference type="EMBL" id="BMAT01008797">
    <property type="protein sequence ID" value="GFR92769.1"/>
    <property type="molecule type" value="Genomic_DNA"/>
</dbReference>
<keyword evidence="3" id="KW-1185">Reference proteome</keyword>
<dbReference type="Proteomes" id="UP000762676">
    <property type="component" value="Unassembled WGS sequence"/>
</dbReference>
<protein>
    <submittedName>
        <fullName evidence="2">Uncharacterized protein</fullName>
    </submittedName>
</protein>
<evidence type="ECO:0000313" key="3">
    <source>
        <dbReference type="Proteomes" id="UP000762676"/>
    </source>
</evidence>
<name>A0AAV4H5B1_9GAST</name>
<dbReference type="AlphaFoldDB" id="A0AAV4H5B1"/>
<accession>A0AAV4H5B1</accession>
<reference evidence="2 3" key="1">
    <citation type="journal article" date="2021" name="Elife">
        <title>Chloroplast acquisition without the gene transfer in kleptoplastic sea slugs, Plakobranchus ocellatus.</title>
        <authorList>
            <person name="Maeda T."/>
            <person name="Takahashi S."/>
            <person name="Yoshida T."/>
            <person name="Shimamura S."/>
            <person name="Takaki Y."/>
            <person name="Nagai Y."/>
            <person name="Toyoda A."/>
            <person name="Suzuki Y."/>
            <person name="Arimoto A."/>
            <person name="Ishii H."/>
            <person name="Satoh N."/>
            <person name="Nishiyama T."/>
            <person name="Hasebe M."/>
            <person name="Maruyama T."/>
            <person name="Minagawa J."/>
            <person name="Obokata J."/>
            <person name="Shigenobu S."/>
        </authorList>
    </citation>
    <scope>NUCLEOTIDE SEQUENCE [LARGE SCALE GENOMIC DNA]</scope>
</reference>
<feature type="region of interest" description="Disordered" evidence="1">
    <location>
        <begin position="1"/>
        <end position="23"/>
    </location>
</feature>
<gene>
    <name evidence="2" type="ORF">ElyMa_004361600</name>
</gene>
<organism evidence="2 3">
    <name type="scientific">Elysia marginata</name>
    <dbReference type="NCBI Taxonomy" id="1093978"/>
    <lineage>
        <taxon>Eukaryota</taxon>
        <taxon>Metazoa</taxon>
        <taxon>Spiralia</taxon>
        <taxon>Lophotrochozoa</taxon>
        <taxon>Mollusca</taxon>
        <taxon>Gastropoda</taxon>
        <taxon>Heterobranchia</taxon>
        <taxon>Euthyneura</taxon>
        <taxon>Panpulmonata</taxon>
        <taxon>Sacoglossa</taxon>
        <taxon>Placobranchoidea</taxon>
        <taxon>Plakobranchidae</taxon>
        <taxon>Elysia</taxon>
    </lineage>
</organism>
<proteinExistence type="predicted"/>